<feature type="domain" description="Peptidase S8/S53" evidence="12">
    <location>
        <begin position="166"/>
        <end position="610"/>
    </location>
</feature>
<dbReference type="InterPro" id="IPR023828">
    <property type="entry name" value="Peptidase_S8_Ser-AS"/>
</dbReference>
<evidence type="ECO:0000256" key="10">
    <source>
        <dbReference type="RuleBase" id="RU003355"/>
    </source>
</evidence>
<feature type="chain" id="PRO_5038455996" evidence="11">
    <location>
        <begin position="19"/>
        <end position="723"/>
    </location>
</feature>
<dbReference type="InterPro" id="IPR010259">
    <property type="entry name" value="S8pro/Inhibitor_I9"/>
</dbReference>
<feature type="domain" description="PA" evidence="13">
    <location>
        <begin position="417"/>
        <end position="495"/>
    </location>
</feature>
<feature type="active site" description="Charge relay system" evidence="8 9">
    <location>
        <position position="175"/>
    </location>
</feature>
<name>A0A1I6UD92_9BACL</name>
<dbReference type="InterPro" id="IPR036852">
    <property type="entry name" value="Peptidase_S8/S53_dom_sf"/>
</dbReference>
<dbReference type="Pfam" id="PF05922">
    <property type="entry name" value="Inhibitor_I9"/>
    <property type="match status" value="1"/>
</dbReference>
<reference evidence="16" key="1">
    <citation type="submission" date="2016-10" db="EMBL/GenBank/DDBJ databases">
        <authorList>
            <person name="Varghese N."/>
            <person name="Submissions S."/>
        </authorList>
    </citation>
    <scope>NUCLEOTIDE SEQUENCE [LARGE SCALE GENOMIC DNA]</scope>
    <source>
        <strain evidence="16">DSM 45789</strain>
    </source>
</reference>
<evidence type="ECO:0000259" key="13">
    <source>
        <dbReference type="Pfam" id="PF02225"/>
    </source>
</evidence>
<keyword evidence="3" id="KW-0964">Secreted</keyword>
<evidence type="ECO:0000256" key="7">
    <source>
        <dbReference type="ARBA" id="ARBA00022825"/>
    </source>
</evidence>
<evidence type="ECO:0000313" key="16">
    <source>
        <dbReference type="Proteomes" id="UP000198660"/>
    </source>
</evidence>
<dbReference type="Gene3D" id="3.40.50.200">
    <property type="entry name" value="Peptidase S8/S53 domain"/>
    <property type="match status" value="2"/>
</dbReference>
<dbReference type="InterPro" id="IPR050131">
    <property type="entry name" value="Peptidase_S8_subtilisin-like"/>
</dbReference>
<dbReference type="PANTHER" id="PTHR43806">
    <property type="entry name" value="PEPTIDASE S8"/>
    <property type="match status" value="1"/>
</dbReference>
<comment type="similarity">
    <text evidence="1 9 10">Belongs to the peptidase S8 family.</text>
</comment>
<dbReference type="InterPro" id="IPR034213">
    <property type="entry name" value="S8_Vpr-like"/>
</dbReference>
<dbReference type="PANTHER" id="PTHR43806:SF65">
    <property type="entry name" value="SERINE PROTEASE APRX"/>
    <property type="match status" value="1"/>
</dbReference>
<evidence type="ECO:0000256" key="4">
    <source>
        <dbReference type="ARBA" id="ARBA00022670"/>
    </source>
</evidence>
<evidence type="ECO:0000256" key="8">
    <source>
        <dbReference type="PIRSR" id="PIRSR615500-1"/>
    </source>
</evidence>
<evidence type="ECO:0000313" key="15">
    <source>
        <dbReference type="EMBL" id="SFS99348.1"/>
    </source>
</evidence>
<protein>
    <submittedName>
        <fullName evidence="15">Peptidase inhibitor I9</fullName>
    </submittedName>
</protein>
<dbReference type="Gene3D" id="3.30.70.80">
    <property type="entry name" value="Peptidase S8 propeptide/proteinase inhibitor I9"/>
    <property type="match status" value="1"/>
</dbReference>
<evidence type="ECO:0000259" key="12">
    <source>
        <dbReference type="Pfam" id="PF00082"/>
    </source>
</evidence>
<keyword evidence="2" id="KW-0134">Cell wall</keyword>
<keyword evidence="6 9" id="KW-0378">Hydrolase</keyword>
<dbReference type="SUPFAM" id="SSF52025">
    <property type="entry name" value="PA domain"/>
    <property type="match status" value="1"/>
</dbReference>
<evidence type="ECO:0000256" key="11">
    <source>
        <dbReference type="SAM" id="SignalP"/>
    </source>
</evidence>
<dbReference type="Pfam" id="PF02225">
    <property type="entry name" value="PA"/>
    <property type="match status" value="1"/>
</dbReference>
<dbReference type="Gene3D" id="2.60.40.10">
    <property type="entry name" value="Immunoglobulins"/>
    <property type="match status" value="1"/>
</dbReference>
<sequence>MKKTVGFVLSAVMTGALAFSGLTPVSAAPIQSHKVNQSQYYFVQLEDKPVASYQGGVKGYQATKVQADEKLNIHAKDVKKYGSYLKEKRHKIKEFIKKNEDQSTVVEEYSLAFNGVAVKSTAKEAKEIAHAPGVKRVVESKQYRPLMDKSHAIINDIPMWKAGYDGKGVKVAVIDSGIDQNHPFLKDDSLPMPAGFPKSQKDEWLKYTSNKVIVAKVYSEQAGINYDDGTVKELPAGTTGVTPEAIGSHGTHVAGTIAGINGYKDPSGVASSKLSGVAPKAYLGNYNVFPCDDCSAESIYIAKAIEDAVNDGMDVANLSLGGPATTGFDLLVNVVNGASDAGMTMAIAAGNEGPDPMTIGSPGIAEKAITVAAVSNAHFFGKSIKVKVDGEEKVLPVGSSSRGGQISKKLEASLLPVTEKDGLGCDPIDQDLTGKIAVLKRGSCSFTQKATNAQAKGAAGVLLINNSTGDPSSMSVEESVTIPMVMVTQKDGEWILGGQSTSATLEDSPLREFETTNDSQIANFSSRGPTVNYTLKPDVAAVGVNVYSSVVGGGLASYNGTSMATPHVAGAAALLLQAHPDWKPQDVKAALMATAKDPKSESLPVEVGAGIIDVAAASNPAALAYPSSLSFGQLQAKEKKNMEVTLKNPTKKLIMYRIVSDQKSVAKPNKQVVVLKKGKSTTFKVTATATKAGDYQGYIKVKMIGIGKENHKEIRIPYYFHIE</sequence>
<evidence type="ECO:0000259" key="14">
    <source>
        <dbReference type="Pfam" id="PF05922"/>
    </source>
</evidence>
<feature type="domain" description="Inhibitor I9" evidence="14">
    <location>
        <begin position="83"/>
        <end position="144"/>
    </location>
</feature>
<dbReference type="InterPro" id="IPR022398">
    <property type="entry name" value="Peptidase_S8_His-AS"/>
</dbReference>
<keyword evidence="7 9" id="KW-0720">Serine protease</keyword>
<dbReference type="GO" id="GO:0004252">
    <property type="term" value="F:serine-type endopeptidase activity"/>
    <property type="evidence" value="ECO:0007669"/>
    <property type="project" value="UniProtKB-UniRule"/>
</dbReference>
<dbReference type="PROSITE" id="PS00138">
    <property type="entry name" value="SUBTILASE_SER"/>
    <property type="match status" value="1"/>
</dbReference>
<dbReference type="PROSITE" id="PS00136">
    <property type="entry name" value="SUBTILASE_ASP"/>
    <property type="match status" value="1"/>
</dbReference>
<dbReference type="InterPro" id="IPR037045">
    <property type="entry name" value="S8pro/Inhibitor_I9_sf"/>
</dbReference>
<dbReference type="RefSeq" id="WP_091839265.1">
    <property type="nucleotide sequence ID" value="NZ_FPAA01000015.1"/>
</dbReference>
<dbReference type="Gene3D" id="3.50.30.30">
    <property type="match status" value="1"/>
</dbReference>
<feature type="signal peptide" evidence="11">
    <location>
        <begin position="1"/>
        <end position="18"/>
    </location>
</feature>
<dbReference type="InterPro" id="IPR046450">
    <property type="entry name" value="PA_dom_sf"/>
</dbReference>
<dbReference type="OrthoDB" id="9798386at2"/>
<keyword evidence="4 9" id="KW-0645">Protease</keyword>
<organism evidence="15 16">
    <name type="scientific">Marininema halotolerans</name>
    <dbReference type="NCBI Taxonomy" id="1155944"/>
    <lineage>
        <taxon>Bacteria</taxon>
        <taxon>Bacillati</taxon>
        <taxon>Bacillota</taxon>
        <taxon>Bacilli</taxon>
        <taxon>Bacillales</taxon>
        <taxon>Thermoactinomycetaceae</taxon>
        <taxon>Marininema</taxon>
    </lineage>
</organism>
<keyword evidence="16" id="KW-1185">Reference proteome</keyword>
<dbReference type="InterPro" id="IPR023827">
    <property type="entry name" value="Peptidase_S8_Asp-AS"/>
</dbReference>
<keyword evidence="5 11" id="KW-0732">Signal</keyword>
<dbReference type="SUPFAM" id="SSF52743">
    <property type="entry name" value="Subtilisin-like"/>
    <property type="match status" value="1"/>
</dbReference>
<evidence type="ECO:0000256" key="3">
    <source>
        <dbReference type="ARBA" id="ARBA00022525"/>
    </source>
</evidence>
<dbReference type="InterPro" id="IPR013783">
    <property type="entry name" value="Ig-like_fold"/>
</dbReference>
<dbReference type="InterPro" id="IPR000209">
    <property type="entry name" value="Peptidase_S8/S53_dom"/>
</dbReference>
<feature type="active site" description="Charge relay system" evidence="8 9">
    <location>
        <position position="562"/>
    </location>
</feature>
<proteinExistence type="inferred from homology"/>
<feature type="active site" description="Charge relay system" evidence="8 9">
    <location>
        <position position="249"/>
    </location>
</feature>
<dbReference type="PROSITE" id="PS00137">
    <property type="entry name" value="SUBTILASE_HIS"/>
    <property type="match status" value="1"/>
</dbReference>
<evidence type="ECO:0000256" key="2">
    <source>
        <dbReference type="ARBA" id="ARBA00022512"/>
    </source>
</evidence>
<dbReference type="AlphaFoldDB" id="A0A1I6UD92"/>
<dbReference type="InterPro" id="IPR015500">
    <property type="entry name" value="Peptidase_S8_subtilisin-rel"/>
</dbReference>
<evidence type="ECO:0000256" key="5">
    <source>
        <dbReference type="ARBA" id="ARBA00022729"/>
    </source>
</evidence>
<gene>
    <name evidence="15" type="ORF">SAMN05444972_11565</name>
</gene>
<dbReference type="PROSITE" id="PS51892">
    <property type="entry name" value="SUBTILASE"/>
    <property type="match status" value="1"/>
</dbReference>
<accession>A0A1I6UD92</accession>
<evidence type="ECO:0000256" key="6">
    <source>
        <dbReference type="ARBA" id="ARBA00022801"/>
    </source>
</evidence>
<dbReference type="GO" id="GO:0006508">
    <property type="term" value="P:proteolysis"/>
    <property type="evidence" value="ECO:0007669"/>
    <property type="project" value="UniProtKB-KW"/>
</dbReference>
<evidence type="ECO:0000256" key="9">
    <source>
        <dbReference type="PROSITE-ProRule" id="PRU01240"/>
    </source>
</evidence>
<dbReference type="PRINTS" id="PR00723">
    <property type="entry name" value="SUBTILISIN"/>
</dbReference>
<dbReference type="InterPro" id="IPR003137">
    <property type="entry name" value="PA_domain"/>
</dbReference>
<evidence type="ECO:0000256" key="1">
    <source>
        <dbReference type="ARBA" id="ARBA00011073"/>
    </source>
</evidence>
<dbReference type="Pfam" id="PF00082">
    <property type="entry name" value="Peptidase_S8"/>
    <property type="match status" value="1"/>
</dbReference>
<dbReference type="Proteomes" id="UP000198660">
    <property type="component" value="Unassembled WGS sequence"/>
</dbReference>
<dbReference type="CDD" id="cd07474">
    <property type="entry name" value="Peptidases_S8_subtilisin_Vpr-like"/>
    <property type="match status" value="1"/>
</dbReference>
<dbReference type="EMBL" id="FPAA01000015">
    <property type="protein sequence ID" value="SFS99348.1"/>
    <property type="molecule type" value="Genomic_DNA"/>
</dbReference>